<feature type="domain" description="PX" evidence="2">
    <location>
        <begin position="136"/>
        <end position="255"/>
    </location>
</feature>
<protein>
    <recommendedName>
        <fullName evidence="2">PX domain-containing protein</fullName>
    </recommendedName>
</protein>
<dbReference type="AlphaFoldDB" id="A0A8T0IN29"/>
<dbReference type="InterPro" id="IPR001683">
    <property type="entry name" value="PX_dom"/>
</dbReference>
<dbReference type="InterPro" id="IPR044279">
    <property type="entry name" value="SNX2A/B"/>
</dbReference>
<evidence type="ECO:0000313" key="3">
    <source>
        <dbReference type="EMBL" id="KAG0584397.1"/>
    </source>
</evidence>
<proteinExistence type="predicted"/>
<accession>A0A8T0IN29</accession>
<dbReference type="OrthoDB" id="271164at2759"/>
<dbReference type="GO" id="GO:0005768">
    <property type="term" value="C:endosome"/>
    <property type="evidence" value="ECO:0007669"/>
    <property type="project" value="UniProtKB-ARBA"/>
</dbReference>
<sequence length="572" mass="63545">MMGSGEGNAQQARLYTSTDAMESLVLEDNPHSFLSTSDYRSAMSGGGSMVHEAHPLAASPEQPTGKFRDSFSKGFQNSGRSHSLRDTMIEPPSYADAIFSPYMGDDLNGSSPDLGIHSSPSFTSSPSSEFLSVRVSDPQKVPETGSSLVPGGSSYVTYKFSTHTNIPSYLGSEFCVKRRFRDVVTLADKLAESYRGYFIPPRPDKSVVDSQVMQKVEFIEQRRAALEKYLARLASHPVLRHSDELRIFLQAEGRLPLQPTPDIASRMLDGAVKLPLQLFGETSSMLSPQEAAQPARGRELLRMFKELKQSVTNDWSSGKPVVIEEDKEFLENKEKLTDLERQLSYASQQAETWVKGQQEVGEVMGNLGLTFIKLAKFETESTIVPCQRVFAADAKRTATAAVKASRFYRESNALSVKHLDELHEYLGLMQALHSAFLDRNNALITVQTLTTDVATLNKQIEKSVAASSKVFGGSKSQNRKTEELKESLKNTDEAYQLSHKQYDQIKDRNKAELKRFDEERNRDFMNMLQGLIQTQVGYSKKMANVWTKVAEEAAGSSNRTSEASSSGFSVLN</sequence>
<dbReference type="GO" id="GO:0035091">
    <property type="term" value="F:phosphatidylinositol binding"/>
    <property type="evidence" value="ECO:0007669"/>
    <property type="project" value="InterPro"/>
</dbReference>
<evidence type="ECO:0000259" key="2">
    <source>
        <dbReference type="PROSITE" id="PS50195"/>
    </source>
</evidence>
<gene>
    <name evidence="3" type="ORF">KC19_3G207400</name>
</gene>
<dbReference type="Proteomes" id="UP000822688">
    <property type="component" value="Chromosome 3"/>
</dbReference>
<comment type="caution">
    <text evidence="3">The sequence shown here is derived from an EMBL/GenBank/DDBJ whole genome shotgun (WGS) entry which is preliminary data.</text>
</comment>
<reference evidence="3" key="1">
    <citation type="submission" date="2020-06" db="EMBL/GenBank/DDBJ databases">
        <title>WGS assembly of Ceratodon purpureus strain R40.</title>
        <authorList>
            <person name="Carey S.B."/>
            <person name="Jenkins J."/>
            <person name="Shu S."/>
            <person name="Lovell J.T."/>
            <person name="Sreedasyam A."/>
            <person name="Maumus F."/>
            <person name="Tiley G.P."/>
            <person name="Fernandez-Pozo N."/>
            <person name="Barry K."/>
            <person name="Chen C."/>
            <person name="Wang M."/>
            <person name="Lipzen A."/>
            <person name="Daum C."/>
            <person name="Saski C.A."/>
            <person name="Payton A.C."/>
            <person name="Mcbreen J.C."/>
            <person name="Conrad R.E."/>
            <person name="Kollar L.M."/>
            <person name="Olsson S."/>
            <person name="Huttunen S."/>
            <person name="Landis J.B."/>
            <person name="Wickett N.J."/>
            <person name="Johnson M.G."/>
            <person name="Rensing S.A."/>
            <person name="Grimwood J."/>
            <person name="Schmutz J."/>
            <person name="Mcdaniel S.F."/>
        </authorList>
    </citation>
    <scope>NUCLEOTIDE SEQUENCE</scope>
    <source>
        <strain evidence="3">R40</strain>
    </source>
</reference>
<dbReference type="SUPFAM" id="SSF103657">
    <property type="entry name" value="BAR/IMD domain-like"/>
    <property type="match status" value="1"/>
</dbReference>
<dbReference type="CDD" id="cd06865">
    <property type="entry name" value="PX_SNX_like"/>
    <property type="match status" value="1"/>
</dbReference>
<dbReference type="Gene3D" id="1.20.1270.60">
    <property type="entry name" value="Arfaptin homology (AH) domain/BAR domain"/>
    <property type="match status" value="1"/>
</dbReference>
<dbReference type="PANTHER" id="PTHR46757:SF2">
    <property type="entry name" value="OS05G0346100 PROTEIN"/>
    <property type="match status" value="1"/>
</dbReference>
<organism evidence="3 4">
    <name type="scientific">Ceratodon purpureus</name>
    <name type="common">Fire moss</name>
    <name type="synonym">Dicranum purpureum</name>
    <dbReference type="NCBI Taxonomy" id="3225"/>
    <lineage>
        <taxon>Eukaryota</taxon>
        <taxon>Viridiplantae</taxon>
        <taxon>Streptophyta</taxon>
        <taxon>Embryophyta</taxon>
        <taxon>Bryophyta</taxon>
        <taxon>Bryophytina</taxon>
        <taxon>Bryopsida</taxon>
        <taxon>Dicranidae</taxon>
        <taxon>Pseudoditrichales</taxon>
        <taxon>Ditrichaceae</taxon>
        <taxon>Ceratodon</taxon>
    </lineage>
</organism>
<dbReference type="InterPro" id="IPR036871">
    <property type="entry name" value="PX_dom_sf"/>
</dbReference>
<keyword evidence="4" id="KW-1185">Reference proteome</keyword>
<dbReference type="Gene3D" id="3.30.1520.10">
    <property type="entry name" value="Phox-like domain"/>
    <property type="match status" value="1"/>
</dbReference>
<dbReference type="SMART" id="SM00312">
    <property type="entry name" value="PX"/>
    <property type="match status" value="1"/>
</dbReference>
<evidence type="ECO:0000313" key="4">
    <source>
        <dbReference type="Proteomes" id="UP000822688"/>
    </source>
</evidence>
<dbReference type="EMBL" id="CM026423">
    <property type="protein sequence ID" value="KAG0584397.1"/>
    <property type="molecule type" value="Genomic_DNA"/>
</dbReference>
<dbReference type="Pfam" id="PF00787">
    <property type="entry name" value="PX"/>
    <property type="match status" value="1"/>
</dbReference>
<dbReference type="PROSITE" id="PS50195">
    <property type="entry name" value="PX"/>
    <property type="match status" value="1"/>
</dbReference>
<name>A0A8T0IN29_CERPU</name>
<dbReference type="InterPro" id="IPR015404">
    <property type="entry name" value="Vps5_C"/>
</dbReference>
<feature type="compositionally biased region" description="Polar residues" evidence="1">
    <location>
        <begin position="555"/>
        <end position="572"/>
    </location>
</feature>
<dbReference type="Pfam" id="PF09325">
    <property type="entry name" value="Vps5"/>
    <property type="match status" value="1"/>
</dbReference>
<evidence type="ECO:0000256" key="1">
    <source>
        <dbReference type="SAM" id="MobiDB-lite"/>
    </source>
</evidence>
<dbReference type="PANTHER" id="PTHR46757">
    <property type="entry name" value="SORTING NEXIN-RELATED"/>
    <property type="match status" value="1"/>
</dbReference>
<dbReference type="CDD" id="cd07596">
    <property type="entry name" value="BAR_SNX"/>
    <property type="match status" value="1"/>
</dbReference>
<dbReference type="InterPro" id="IPR027267">
    <property type="entry name" value="AH/BAR_dom_sf"/>
</dbReference>
<feature type="region of interest" description="Disordered" evidence="1">
    <location>
        <begin position="552"/>
        <end position="572"/>
    </location>
</feature>
<dbReference type="SUPFAM" id="SSF64268">
    <property type="entry name" value="PX domain"/>
    <property type="match status" value="1"/>
</dbReference>